<feature type="transmembrane region" description="Helical" evidence="1">
    <location>
        <begin position="51"/>
        <end position="71"/>
    </location>
</feature>
<evidence type="ECO:0000256" key="1">
    <source>
        <dbReference type="SAM" id="Phobius"/>
    </source>
</evidence>
<keyword evidence="1" id="KW-0472">Membrane</keyword>
<evidence type="ECO:0000313" key="2">
    <source>
        <dbReference type="EMBL" id="KKT41040.1"/>
    </source>
</evidence>
<proteinExistence type="predicted"/>
<dbReference type="EMBL" id="LCHU01000013">
    <property type="protein sequence ID" value="KKT41040.1"/>
    <property type="molecule type" value="Genomic_DNA"/>
</dbReference>
<organism evidence="2 3">
    <name type="scientific">Candidatus Giovannonibacteria bacterium GW2011_GWA2_44_13b</name>
    <dbReference type="NCBI Taxonomy" id="1618647"/>
    <lineage>
        <taxon>Bacteria</taxon>
        <taxon>Candidatus Giovannoniibacteriota</taxon>
    </lineage>
</organism>
<sequence length="85" mass="9819">MLDVLFVLSGLTFLFVFFLALIFLAIFPLWMTCHAIIRTIKLWPNDSVLNLLFLVLICTTNFVGAFVYYFVCYRVPTVPLQHAVN</sequence>
<gene>
    <name evidence="2" type="ORF">UW30_C0013G0009</name>
</gene>
<comment type="caution">
    <text evidence="2">The sequence shown here is derived from an EMBL/GenBank/DDBJ whole genome shotgun (WGS) entry which is preliminary data.</text>
</comment>
<feature type="transmembrane region" description="Helical" evidence="1">
    <location>
        <begin position="6"/>
        <end position="30"/>
    </location>
</feature>
<reference evidence="2 3" key="1">
    <citation type="journal article" date="2015" name="Nature">
        <title>rRNA introns, odd ribosomes, and small enigmatic genomes across a large radiation of phyla.</title>
        <authorList>
            <person name="Brown C.T."/>
            <person name="Hug L.A."/>
            <person name="Thomas B.C."/>
            <person name="Sharon I."/>
            <person name="Castelle C.J."/>
            <person name="Singh A."/>
            <person name="Wilkins M.J."/>
            <person name="Williams K.H."/>
            <person name="Banfield J.F."/>
        </authorList>
    </citation>
    <scope>NUCLEOTIDE SEQUENCE [LARGE SCALE GENOMIC DNA]</scope>
</reference>
<dbReference type="Proteomes" id="UP000034736">
    <property type="component" value="Unassembled WGS sequence"/>
</dbReference>
<protein>
    <submittedName>
        <fullName evidence="2">Uncharacterized protein</fullName>
    </submittedName>
</protein>
<dbReference type="AlphaFoldDB" id="A0A0G1H2I4"/>
<evidence type="ECO:0000313" key="3">
    <source>
        <dbReference type="Proteomes" id="UP000034736"/>
    </source>
</evidence>
<keyword evidence="1" id="KW-0812">Transmembrane</keyword>
<keyword evidence="1" id="KW-1133">Transmembrane helix</keyword>
<name>A0A0G1H2I4_9BACT</name>
<accession>A0A0G1H2I4</accession>